<dbReference type="EMBL" id="VSRR010000733">
    <property type="protein sequence ID" value="MPC19038.1"/>
    <property type="molecule type" value="Genomic_DNA"/>
</dbReference>
<proteinExistence type="predicted"/>
<comment type="caution">
    <text evidence="1">The sequence shown here is derived from an EMBL/GenBank/DDBJ whole genome shotgun (WGS) entry which is preliminary data.</text>
</comment>
<dbReference type="AlphaFoldDB" id="A0A5B7DCM9"/>
<accession>A0A5B7DCM9</accession>
<protein>
    <submittedName>
        <fullName evidence="1">Uncharacterized protein</fullName>
    </submittedName>
</protein>
<dbReference type="Proteomes" id="UP000324222">
    <property type="component" value="Unassembled WGS sequence"/>
</dbReference>
<sequence>MKQTSSEYKDLPCSSYLLSNCSRSSRQASPIKAGTHGNKVHELRSKKENYTTLKKEQRAGRGHVLLCGGASCQHPAPVA</sequence>
<name>A0A5B7DCM9_PORTR</name>
<reference evidence="1 2" key="1">
    <citation type="submission" date="2019-05" db="EMBL/GenBank/DDBJ databases">
        <title>Another draft genome of Portunus trituberculatus and its Hox gene families provides insights of decapod evolution.</title>
        <authorList>
            <person name="Jeong J.-H."/>
            <person name="Song I."/>
            <person name="Kim S."/>
            <person name="Choi T."/>
            <person name="Kim D."/>
            <person name="Ryu S."/>
            <person name="Kim W."/>
        </authorList>
    </citation>
    <scope>NUCLEOTIDE SEQUENCE [LARGE SCALE GENOMIC DNA]</scope>
    <source>
        <tissue evidence="1">Muscle</tissue>
    </source>
</reference>
<organism evidence="1 2">
    <name type="scientific">Portunus trituberculatus</name>
    <name type="common">Swimming crab</name>
    <name type="synonym">Neptunus trituberculatus</name>
    <dbReference type="NCBI Taxonomy" id="210409"/>
    <lineage>
        <taxon>Eukaryota</taxon>
        <taxon>Metazoa</taxon>
        <taxon>Ecdysozoa</taxon>
        <taxon>Arthropoda</taxon>
        <taxon>Crustacea</taxon>
        <taxon>Multicrustacea</taxon>
        <taxon>Malacostraca</taxon>
        <taxon>Eumalacostraca</taxon>
        <taxon>Eucarida</taxon>
        <taxon>Decapoda</taxon>
        <taxon>Pleocyemata</taxon>
        <taxon>Brachyura</taxon>
        <taxon>Eubrachyura</taxon>
        <taxon>Portunoidea</taxon>
        <taxon>Portunidae</taxon>
        <taxon>Portuninae</taxon>
        <taxon>Portunus</taxon>
    </lineage>
</organism>
<gene>
    <name evidence="1" type="ORF">E2C01_011944</name>
</gene>
<keyword evidence="2" id="KW-1185">Reference proteome</keyword>
<evidence type="ECO:0000313" key="2">
    <source>
        <dbReference type="Proteomes" id="UP000324222"/>
    </source>
</evidence>
<evidence type="ECO:0000313" key="1">
    <source>
        <dbReference type="EMBL" id="MPC19038.1"/>
    </source>
</evidence>